<dbReference type="PROSITE" id="PS51742">
    <property type="entry name" value="PPC"/>
    <property type="match status" value="1"/>
</dbReference>
<feature type="non-terminal residue" evidence="2">
    <location>
        <position position="1"/>
    </location>
</feature>
<dbReference type="AlphaFoldDB" id="A0A9W4WQB4"/>
<dbReference type="SUPFAM" id="SSF117856">
    <property type="entry name" value="AF0104/ALDC/Ptd012-like"/>
    <property type="match status" value="1"/>
</dbReference>
<dbReference type="EMBL" id="CAMKVN010000131">
    <property type="protein sequence ID" value="CAI2164084.1"/>
    <property type="molecule type" value="Genomic_DNA"/>
</dbReference>
<name>A0A9W4WQB4_9GLOM</name>
<keyword evidence="3" id="KW-1185">Reference proteome</keyword>
<sequence>MVSKKDLPNKIGLKKEKAVKTFKLSKKINRNLFDKKETSSNEIHTYAIRLKKGAKIIQSLEEFVQGFESEIGFAEFSMIGSVEDIHVAFSLGHGKGKEGYHPVSLPESTGTLAKAEKISPGQMELLPTNYENLQVFGGHLKEATVAITAEIILKVLSKEKVFKKKDEENTK</sequence>
<accession>A0A9W4WQB4</accession>
<evidence type="ECO:0000313" key="2">
    <source>
        <dbReference type="EMBL" id="CAI2164084.1"/>
    </source>
</evidence>
<protein>
    <submittedName>
        <fullName evidence="2">10735_t:CDS:1</fullName>
    </submittedName>
</protein>
<gene>
    <name evidence="2" type="ORF">FWILDA_LOCUS1386</name>
</gene>
<organism evidence="2 3">
    <name type="scientific">Funneliformis geosporum</name>
    <dbReference type="NCBI Taxonomy" id="1117311"/>
    <lineage>
        <taxon>Eukaryota</taxon>
        <taxon>Fungi</taxon>
        <taxon>Fungi incertae sedis</taxon>
        <taxon>Mucoromycota</taxon>
        <taxon>Glomeromycotina</taxon>
        <taxon>Glomeromycetes</taxon>
        <taxon>Glomerales</taxon>
        <taxon>Glomeraceae</taxon>
        <taxon>Funneliformis</taxon>
    </lineage>
</organism>
<dbReference type="Proteomes" id="UP001153678">
    <property type="component" value="Unassembled WGS sequence"/>
</dbReference>
<dbReference type="Gene3D" id="3.30.1330.80">
    <property type="entry name" value="Hypothetical protein, similar to alpha- acetolactate decarboxylase, domain 2"/>
    <property type="match status" value="1"/>
</dbReference>
<dbReference type="Pfam" id="PF03479">
    <property type="entry name" value="PCC"/>
    <property type="match status" value="1"/>
</dbReference>
<evidence type="ECO:0000313" key="3">
    <source>
        <dbReference type="Proteomes" id="UP001153678"/>
    </source>
</evidence>
<dbReference type="OrthoDB" id="10386268at2759"/>
<comment type="caution">
    <text evidence="2">The sequence shown here is derived from an EMBL/GenBank/DDBJ whole genome shotgun (WGS) entry which is preliminary data.</text>
</comment>
<evidence type="ECO:0000259" key="1">
    <source>
        <dbReference type="PROSITE" id="PS51742"/>
    </source>
</evidence>
<dbReference type="InterPro" id="IPR005175">
    <property type="entry name" value="PPC_dom"/>
</dbReference>
<reference evidence="2" key="1">
    <citation type="submission" date="2022-08" db="EMBL/GenBank/DDBJ databases">
        <authorList>
            <person name="Kallberg Y."/>
            <person name="Tangrot J."/>
            <person name="Rosling A."/>
        </authorList>
    </citation>
    <scope>NUCLEOTIDE SEQUENCE</scope>
    <source>
        <strain evidence="2">Wild A</strain>
    </source>
</reference>
<proteinExistence type="predicted"/>
<feature type="domain" description="PPC" evidence="1">
    <location>
        <begin position="40"/>
        <end position="171"/>
    </location>
</feature>
<dbReference type="CDD" id="cd11378">
    <property type="entry name" value="DUF296"/>
    <property type="match status" value="1"/>
</dbReference>